<protein>
    <recommendedName>
        <fullName evidence="3">Carboxypeptidase regulatory-like domain-containing protein</fullName>
    </recommendedName>
</protein>
<gene>
    <name evidence="1" type="ORF">LNQ49_00935</name>
</gene>
<evidence type="ECO:0000313" key="2">
    <source>
        <dbReference type="Proteomes" id="UP001430919"/>
    </source>
</evidence>
<dbReference type="RefSeq" id="WP_229986921.1">
    <property type="nucleotide sequence ID" value="NZ_JAJJMO010000001.1"/>
</dbReference>
<name>A0ABS8MQE6_9FLAO</name>
<dbReference type="Proteomes" id="UP001430919">
    <property type="component" value="Unassembled WGS sequence"/>
</dbReference>
<evidence type="ECO:0008006" key="3">
    <source>
        <dbReference type="Google" id="ProtNLM"/>
    </source>
</evidence>
<proteinExistence type="predicted"/>
<evidence type="ECO:0000313" key="1">
    <source>
        <dbReference type="EMBL" id="MCC9070170.1"/>
    </source>
</evidence>
<dbReference type="PROSITE" id="PS51257">
    <property type="entry name" value="PROKAR_LIPOPROTEIN"/>
    <property type="match status" value="1"/>
</dbReference>
<keyword evidence="2" id="KW-1185">Reference proteome</keyword>
<dbReference type="EMBL" id="JAJJMO010000001">
    <property type="protein sequence ID" value="MCC9070170.1"/>
    <property type="molecule type" value="Genomic_DNA"/>
</dbReference>
<dbReference type="SUPFAM" id="SSF49464">
    <property type="entry name" value="Carboxypeptidase regulatory domain-like"/>
    <property type="match status" value="1"/>
</dbReference>
<dbReference type="InterPro" id="IPR008969">
    <property type="entry name" value="CarboxyPept-like_regulatory"/>
</dbReference>
<reference evidence="1" key="1">
    <citation type="submission" date="2021-11" db="EMBL/GenBank/DDBJ databases">
        <title>Description of novel Flavobacterium species.</title>
        <authorList>
            <person name="Saticioglu I.B."/>
            <person name="Ay H."/>
            <person name="Altun S."/>
            <person name="Duman M."/>
        </authorList>
    </citation>
    <scope>NUCLEOTIDE SEQUENCE</scope>
    <source>
        <strain evidence="1">F-65</strain>
    </source>
</reference>
<comment type="caution">
    <text evidence="1">The sequence shown here is derived from an EMBL/GenBank/DDBJ whole genome shotgun (WGS) entry which is preliminary data.</text>
</comment>
<dbReference type="Gene3D" id="2.60.40.1120">
    <property type="entry name" value="Carboxypeptidase-like, regulatory domain"/>
    <property type="match status" value="1"/>
</dbReference>
<sequence length="123" mass="13753">MKYLAIIIIFIFASCYNDVGNIQIQGTIKDGLSKKPIGNAEVSIVCWSYGKTPDGSYTGKDSIFIIASKDGFYKCNFEKGAYIEVKVYSDGYQTGYKSDDIVNEKNIIDFDLKPNKATDFNLE</sequence>
<organism evidence="1 2">
    <name type="scientific">Flavobacterium pisciphilum</name>
    <dbReference type="NCBI Taxonomy" id="2893755"/>
    <lineage>
        <taxon>Bacteria</taxon>
        <taxon>Pseudomonadati</taxon>
        <taxon>Bacteroidota</taxon>
        <taxon>Flavobacteriia</taxon>
        <taxon>Flavobacteriales</taxon>
        <taxon>Flavobacteriaceae</taxon>
        <taxon>Flavobacterium</taxon>
    </lineage>
</organism>
<accession>A0ABS8MQE6</accession>